<dbReference type="PRINTS" id="PR00032">
    <property type="entry name" value="HTHARAC"/>
</dbReference>
<dbReference type="InterPro" id="IPR009057">
    <property type="entry name" value="Homeodomain-like_sf"/>
</dbReference>
<dbReference type="Pfam" id="PF12833">
    <property type="entry name" value="HTH_18"/>
    <property type="match status" value="1"/>
</dbReference>
<name>A0ABR7Z1Q7_9PSED</name>
<dbReference type="PROSITE" id="PS01124">
    <property type="entry name" value="HTH_ARAC_FAMILY_2"/>
    <property type="match status" value="1"/>
</dbReference>
<dbReference type="PANTHER" id="PTHR47894">
    <property type="entry name" value="HTH-TYPE TRANSCRIPTIONAL REGULATOR GADX"/>
    <property type="match status" value="1"/>
</dbReference>
<gene>
    <name evidence="5" type="ORF">HAQ05_12050</name>
</gene>
<sequence length="332" mass="36914">MASAATGFEAFVESQGADAGAVLGRAGLARGLASKPSDTIPLGSYCRALDEAVAATQNDNFGLWYGEQFQPRSFGLLGYLAISAPTLGCALQGLVERFPIHQQYSYLRMGEEQGLYRLDYQVCDSTVINRRHDAELSLCMFLNVMRHALGNHWAPLEVHFQHAKPEAWQEHRWVFGAEVKFGQARNGLVFRGDVLSQPMPGADPNLQLVISQALDTLAGSRSGPSSLAQLVKLQIMERVHDGFPQLEDVAIRLNIPIWTLHRRLSREGVSFKVLVEEVRKELVPVLMSQRPLTISELATKLGYSEVSAFSRAFHRWHGVSPKHWQAVVAREK</sequence>
<feature type="domain" description="HTH araC/xylS-type" evidence="4">
    <location>
        <begin position="225"/>
        <end position="327"/>
    </location>
</feature>
<evidence type="ECO:0000259" key="4">
    <source>
        <dbReference type="PROSITE" id="PS01124"/>
    </source>
</evidence>
<dbReference type="Proteomes" id="UP000805841">
    <property type="component" value="Unassembled WGS sequence"/>
</dbReference>
<keyword evidence="1" id="KW-0805">Transcription regulation</keyword>
<accession>A0ABR7Z1Q7</accession>
<evidence type="ECO:0000256" key="1">
    <source>
        <dbReference type="ARBA" id="ARBA00023015"/>
    </source>
</evidence>
<reference evidence="5 6" key="1">
    <citation type="journal article" date="2020" name="Insects">
        <title>Bacteria Belonging to Pseudomonas typographi sp. nov. from the Bark Beetle Ips typographus Have Genomic Potential to Aid in the Host Ecology.</title>
        <authorList>
            <person name="Peral-Aranega E."/>
            <person name="Saati-Santamaria Z."/>
            <person name="Kolarik M."/>
            <person name="Rivas R."/>
            <person name="Garcia-Fraile P."/>
        </authorList>
    </citation>
    <scope>NUCLEOTIDE SEQUENCE [LARGE SCALE GENOMIC DNA]</scope>
    <source>
        <strain evidence="5 6">CA3A</strain>
    </source>
</reference>
<dbReference type="Pfam" id="PF12625">
    <property type="entry name" value="Arabinose_bd"/>
    <property type="match status" value="1"/>
</dbReference>
<dbReference type="SUPFAM" id="SSF46689">
    <property type="entry name" value="Homeodomain-like"/>
    <property type="match status" value="1"/>
</dbReference>
<dbReference type="PANTHER" id="PTHR47894:SF1">
    <property type="entry name" value="HTH-TYPE TRANSCRIPTIONAL REGULATOR VQSM"/>
    <property type="match status" value="1"/>
</dbReference>
<dbReference type="InterPro" id="IPR018060">
    <property type="entry name" value="HTH_AraC"/>
</dbReference>
<dbReference type="SMART" id="SM00342">
    <property type="entry name" value="HTH_ARAC"/>
    <property type="match status" value="1"/>
</dbReference>
<protein>
    <submittedName>
        <fullName evidence="5">AraC family transcriptional regulator</fullName>
    </submittedName>
</protein>
<evidence type="ECO:0000313" key="6">
    <source>
        <dbReference type="Proteomes" id="UP000805841"/>
    </source>
</evidence>
<organism evidence="5 6">
    <name type="scientific">Pseudomonas typographi</name>
    <dbReference type="NCBI Taxonomy" id="2715964"/>
    <lineage>
        <taxon>Bacteria</taxon>
        <taxon>Pseudomonadati</taxon>
        <taxon>Pseudomonadota</taxon>
        <taxon>Gammaproteobacteria</taxon>
        <taxon>Pseudomonadales</taxon>
        <taxon>Pseudomonadaceae</taxon>
        <taxon>Pseudomonas</taxon>
    </lineage>
</organism>
<keyword evidence="2" id="KW-0238">DNA-binding</keyword>
<evidence type="ECO:0000256" key="2">
    <source>
        <dbReference type="ARBA" id="ARBA00023125"/>
    </source>
</evidence>
<dbReference type="InterPro" id="IPR032687">
    <property type="entry name" value="AraC-type_N"/>
</dbReference>
<dbReference type="Gene3D" id="1.10.10.60">
    <property type="entry name" value="Homeodomain-like"/>
    <property type="match status" value="1"/>
</dbReference>
<comment type="caution">
    <text evidence="5">The sequence shown here is derived from an EMBL/GenBank/DDBJ whole genome shotgun (WGS) entry which is preliminary data.</text>
</comment>
<evidence type="ECO:0000256" key="3">
    <source>
        <dbReference type="ARBA" id="ARBA00023163"/>
    </source>
</evidence>
<dbReference type="InterPro" id="IPR020449">
    <property type="entry name" value="Tscrpt_reg_AraC-type_HTH"/>
</dbReference>
<evidence type="ECO:0000313" key="5">
    <source>
        <dbReference type="EMBL" id="MBD1599434.1"/>
    </source>
</evidence>
<dbReference type="EMBL" id="JAAOCA010000013">
    <property type="protein sequence ID" value="MBD1599434.1"/>
    <property type="molecule type" value="Genomic_DNA"/>
</dbReference>
<keyword evidence="6" id="KW-1185">Reference proteome</keyword>
<proteinExistence type="predicted"/>
<keyword evidence="3" id="KW-0804">Transcription</keyword>